<evidence type="ECO:0000256" key="1">
    <source>
        <dbReference type="ARBA" id="ARBA00011073"/>
    </source>
</evidence>
<dbReference type="EMBL" id="SNXS01000001">
    <property type="protein sequence ID" value="TDP74257.1"/>
    <property type="molecule type" value="Genomic_DNA"/>
</dbReference>
<proteinExistence type="inferred from homology"/>
<dbReference type="SUPFAM" id="SSF52743">
    <property type="entry name" value="Subtilisin-like"/>
    <property type="match status" value="1"/>
</dbReference>
<feature type="domain" description="Ice-binding protein C-terminal" evidence="9">
    <location>
        <begin position="676"/>
        <end position="700"/>
    </location>
</feature>
<dbReference type="InterPro" id="IPR034061">
    <property type="entry name" value="Peptidases_S8_Autotransporter"/>
</dbReference>
<dbReference type="PANTHER" id="PTHR43399">
    <property type="entry name" value="SUBTILISIN-RELATED"/>
    <property type="match status" value="1"/>
</dbReference>
<dbReference type="InterPro" id="IPR023828">
    <property type="entry name" value="Peptidase_S8_Ser-AS"/>
</dbReference>
<keyword evidence="5 6" id="KW-0720">Serine protease</keyword>
<dbReference type="InterPro" id="IPR022398">
    <property type="entry name" value="Peptidase_S8_His-AS"/>
</dbReference>
<dbReference type="Proteomes" id="UP000295361">
    <property type="component" value="Unassembled WGS sequence"/>
</dbReference>
<sequence length="703" mass="72286">MKLTRTPLQITRLAALMLSGFATLQAQAIVTYPGDPGMLGDPASWRTAEFLRDWGLRSIGAEFAYAAGFSGAGIKVGMVDSGYYDLHPQLSASRYHAVTVNGISGAQNAAYNDTHGTHVSGTIAASRDGSIGGASNFHGVAFNADLYVGNTHKTDGVLFGLPQVTQTTAQTLEQGYVADVYRGVNAQGVRIISTSWGSQPNSEQYNTLGPSATGVAGLIGAWGFLARDDVWMKGAIDAAKTGTVMVFSAGNTGFANASARSGLPYFMPELESNWLAVAAIRQNLTISGSAVGQTLNADGSVNVPGAHLYNQCGMEKWSCMTAPGNAINGSTVNGAGTAATYSSLSGTSMAAPHASGSLAVIMERFGYMTNAQALDVMKTTGIQNGTINNAIGTAIANPTAGQNTLVPDARNGWGTISLKNAMNGPGQFLGKFAVNTQGQNDTWSNNISDVAIKARKLEDEAEAASWQTTKVTKGWTNGLPPGATADEQTEYTMGVAREAARNARVYEGSLAKSGAGTLVLSGNNSFSGGVEVFGGTLVGRSASAFGSGDVAVYGGTLAGNATIAGDLLNQAGHVSPGENAIGTLSVLGSFAQFPTGALDLDVGFGAADWLNISGTAFLGGTLQVSLLNGFGAGSFTLLSADNLLGHFATVQIDGLTAGYVTKLTYGADSVRLDVTAVPEPQTYALMLGGLAVLALARRRRAPR</sequence>
<dbReference type="PROSITE" id="PS51892">
    <property type="entry name" value="SUBTILASE"/>
    <property type="match status" value="1"/>
</dbReference>
<keyword evidence="11" id="KW-1185">Reference proteome</keyword>
<evidence type="ECO:0000256" key="5">
    <source>
        <dbReference type="ARBA" id="ARBA00022825"/>
    </source>
</evidence>
<dbReference type="Pfam" id="PF07589">
    <property type="entry name" value="PEP-CTERM"/>
    <property type="match status" value="1"/>
</dbReference>
<evidence type="ECO:0000256" key="4">
    <source>
        <dbReference type="ARBA" id="ARBA00022801"/>
    </source>
</evidence>
<evidence type="ECO:0000256" key="7">
    <source>
        <dbReference type="SAM" id="SignalP"/>
    </source>
</evidence>
<evidence type="ECO:0000256" key="3">
    <source>
        <dbReference type="ARBA" id="ARBA00022729"/>
    </source>
</evidence>
<reference evidence="10 11" key="1">
    <citation type="submission" date="2019-03" db="EMBL/GenBank/DDBJ databases">
        <title>Genomic Encyclopedia of Type Strains, Phase IV (KMG-IV): sequencing the most valuable type-strain genomes for metagenomic binning, comparative biology and taxonomic classification.</title>
        <authorList>
            <person name="Goeker M."/>
        </authorList>
    </citation>
    <scope>NUCLEOTIDE SEQUENCE [LARGE SCALE GENOMIC DNA]</scope>
    <source>
        <strain evidence="10 11">DSM 16998</strain>
    </source>
</reference>
<organism evidence="10 11">
    <name type="scientific">Roseateles toxinivorans</name>
    <dbReference type="NCBI Taxonomy" id="270368"/>
    <lineage>
        <taxon>Bacteria</taxon>
        <taxon>Pseudomonadati</taxon>
        <taxon>Pseudomonadota</taxon>
        <taxon>Betaproteobacteria</taxon>
        <taxon>Burkholderiales</taxon>
        <taxon>Sphaerotilaceae</taxon>
        <taxon>Roseateles</taxon>
    </lineage>
</organism>
<evidence type="ECO:0000256" key="6">
    <source>
        <dbReference type="PROSITE-ProRule" id="PRU01240"/>
    </source>
</evidence>
<feature type="active site" description="Charge relay system" evidence="6">
    <location>
        <position position="348"/>
    </location>
</feature>
<keyword evidence="4 6" id="KW-0378">Hydrolase</keyword>
<evidence type="ECO:0000313" key="10">
    <source>
        <dbReference type="EMBL" id="TDP74257.1"/>
    </source>
</evidence>
<protein>
    <submittedName>
        <fullName evidence="10">Putative secreted protein with PEP-CTERM sorting signal</fullName>
    </submittedName>
</protein>
<dbReference type="PANTHER" id="PTHR43399:SF4">
    <property type="entry name" value="CELL WALL-ASSOCIATED PROTEASE"/>
    <property type="match status" value="1"/>
</dbReference>
<dbReference type="GO" id="GO:0006508">
    <property type="term" value="P:proteolysis"/>
    <property type="evidence" value="ECO:0007669"/>
    <property type="project" value="UniProtKB-KW"/>
</dbReference>
<dbReference type="InParanoid" id="A0A4R6QSF0"/>
<dbReference type="GO" id="GO:0004252">
    <property type="term" value="F:serine-type endopeptidase activity"/>
    <property type="evidence" value="ECO:0007669"/>
    <property type="project" value="UniProtKB-UniRule"/>
</dbReference>
<dbReference type="Pfam" id="PF00082">
    <property type="entry name" value="Peptidase_S8"/>
    <property type="match status" value="1"/>
</dbReference>
<dbReference type="PROSITE" id="PS00138">
    <property type="entry name" value="SUBTILASE_SER"/>
    <property type="match status" value="1"/>
</dbReference>
<feature type="chain" id="PRO_5021012148" evidence="7">
    <location>
        <begin position="29"/>
        <end position="703"/>
    </location>
</feature>
<feature type="domain" description="Peptidase S8/S53" evidence="8">
    <location>
        <begin position="71"/>
        <end position="392"/>
    </location>
</feature>
<evidence type="ECO:0000259" key="8">
    <source>
        <dbReference type="Pfam" id="PF00082"/>
    </source>
</evidence>
<dbReference type="InterPro" id="IPR051048">
    <property type="entry name" value="Peptidase_S8/S53_subtilisin"/>
</dbReference>
<dbReference type="InterPro" id="IPR015500">
    <property type="entry name" value="Peptidase_S8_subtilisin-rel"/>
</dbReference>
<feature type="active site" description="Charge relay system" evidence="6">
    <location>
        <position position="80"/>
    </location>
</feature>
<feature type="active site" description="Charge relay system" evidence="6">
    <location>
        <position position="115"/>
    </location>
</feature>
<dbReference type="InterPro" id="IPR013424">
    <property type="entry name" value="Ice-binding_C"/>
</dbReference>
<dbReference type="RefSeq" id="WP_166651803.1">
    <property type="nucleotide sequence ID" value="NZ_SNXS01000001.1"/>
</dbReference>
<dbReference type="InterPro" id="IPR013425">
    <property type="entry name" value="Autotrns_rpt"/>
</dbReference>
<dbReference type="Gene3D" id="3.40.50.200">
    <property type="entry name" value="Peptidase S8/S53 domain"/>
    <property type="match status" value="1"/>
</dbReference>
<dbReference type="InterPro" id="IPR000209">
    <property type="entry name" value="Peptidase_S8/S53_dom"/>
</dbReference>
<dbReference type="PROSITE" id="PS00137">
    <property type="entry name" value="SUBTILASE_HIS"/>
    <property type="match status" value="1"/>
</dbReference>
<keyword evidence="3 7" id="KW-0732">Signal</keyword>
<comment type="caution">
    <text evidence="10">The sequence shown here is derived from an EMBL/GenBank/DDBJ whole genome shotgun (WGS) entry which is preliminary data.</text>
</comment>
<feature type="signal peptide" evidence="7">
    <location>
        <begin position="1"/>
        <end position="28"/>
    </location>
</feature>
<dbReference type="InterPro" id="IPR036852">
    <property type="entry name" value="Peptidase_S8/S53_dom_sf"/>
</dbReference>
<evidence type="ECO:0000256" key="2">
    <source>
        <dbReference type="ARBA" id="ARBA00022670"/>
    </source>
</evidence>
<dbReference type="CDD" id="cd04848">
    <property type="entry name" value="Peptidases_S8_Autotransporter_serine_protease_like"/>
    <property type="match status" value="1"/>
</dbReference>
<gene>
    <name evidence="10" type="ORF">DES47_101313</name>
</gene>
<dbReference type="PRINTS" id="PR00723">
    <property type="entry name" value="SUBTILISIN"/>
</dbReference>
<dbReference type="NCBIfam" id="TIGR02595">
    <property type="entry name" value="PEP_CTERM"/>
    <property type="match status" value="1"/>
</dbReference>
<accession>A0A4R6QSF0</accession>
<evidence type="ECO:0000313" key="11">
    <source>
        <dbReference type="Proteomes" id="UP000295361"/>
    </source>
</evidence>
<keyword evidence="2 6" id="KW-0645">Protease</keyword>
<dbReference type="Pfam" id="PF12951">
    <property type="entry name" value="PATR"/>
    <property type="match status" value="1"/>
</dbReference>
<evidence type="ECO:0000259" key="9">
    <source>
        <dbReference type="Pfam" id="PF07589"/>
    </source>
</evidence>
<name>A0A4R6QSF0_9BURK</name>
<dbReference type="AlphaFoldDB" id="A0A4R6QSF0"/>
<comment type="similarity">
    <text evidence="1 6">Belongs to the peptidase S8 family.</text>
</comment>
<dbReference type="NCBIfam" id="TIGR02601">
    <property type="entry name" value="autotrns_rpt"/>
    <property type="match status" value="1"/>
</dbReference>